<sequence>MKDISARELKGHNILAVERFEDSTRWMIEFVVLHPCSAYGSRGDEMRLFLAEDSYQNALQDQQRRKIKIKRYARVVEGHILDFKPGKKRTRKYRES</sequence>
<dbReference type="Proteomes" id="UP000286595">
    <property type="component" value="Unassembled WGS sequence"/>
</dbReference>
<organism evidence="2 3">
    <name type="scientific">Coprococcus comes</name>
    <dbReference type="NCBI Taxonomy" id="410072"/>
    <lineage>
        <taxon>Bacteria</taxon>
        <taxon>Bacillati</taxon>
        <taxon>Bacillota</taxon>
        <taxon>Clostridia</taxon>
        <taxon>Lachnospirales</taxon>
        <taxon>Lachnospiraceae</taxon>
        <taxon>Coprococcus</taxon>
    </lineage>
</organism>
<feature type="domain" description="DUF5720" evidence="1">
    <location>
        <begin position="4"/>
        <end position="88"/>
    </location>
</feature>
<dbReference type="AlphaFoldDB" id="A0A414UFL1"/>
<evidence type="ECO:0000313" key="2">
    <source>
        <dbReference type="EMBL" id="RHG62010.1"/>
    </source>
</evidence>
<evidence type="ECO:0000259" key="1">
    <source>
        <dbReference type="Pfam" id="PF18987"/>
    </source>
</evidence>
<dbReference type="Pfam" id="PF18987">
    <property type="entry name" value="DUF5720"/>
    <property type="match status" value="1"/>
</dbReference>
<dbReference type="InterPro" id="IPR043778">
    <property type="entry name" value="DUF5720"/>
</dbReference>
<protein>
    <recommendedName>
        <fullName evidence="1">DUF5720 domain-containing protein</fullName>
    </recommendedName>
</protein>
<comment type="caution">
    <text evidence="2">The sequence shown here is derived from an EMBL/GenBank/DDBJ whole genome shotgun (WGS) entry which is preliminary data.</text>
</comment>
<dbReference type="RefSeq" id="WP_118217502.1">
    <property type="nucleotide sequence ID" value="NZ_QRIM01000003.1"/>
</dbReference>
<evidence type="ECO:0000313" key="3">
    <source>
        <dbReference type="Proteomes" id="UP000286595"/>
    </source>
</evidence>
<accession>A0A414UFL1</accession>
<name>A0A414UFL1_9FIRM</name>
<dbReference type="EMBL" id="QRIM01000003">
    <property type="protein sequence ID" value="RHG62010.1"/>
    <property type="molecule type" value="Genomic_DNA"/>
</dbReference>
<gene>
    <name evidence="2" type="ORF">DW252_03815</name>
</gene>
<proteinExistence type="predicted"/>
<reference evidence="2 3" key="1">
    <citation type="submission" date="2018-08" db="EMBL/GenBank/DDBJ databases">
        <title>A genome reference for cultivated species of the human gut microbiota.</title>
        <authorList>
            <person name="Zou Y."/>
            <person name="Xue W."/>
            <person name="Luo G."/>
        </authorList>
    </citation>
    <scope>NUCLEOTIDE SEQUENCE [LARGE SCALE GENOMIC DNA]</scope>
    <source>
        <strain evidence="2 3">AM22-12LB</strain>
    </source>
</reference>